<comment type="caution">
    <text evidence="2">The sequence shown here is derived from an EMBL/GenBank/DDBJ whole genome shotgun (WGS) entry which is preliminary data.</text>
</comment>
<proteinExistence type="predicted"/>
<evidence type="ECO:0000313" key="3">
    <source>
        <dbReference type="Proteomes" id="UP001642464"/>
    </source>
</evidence>
<feature type="transmembrane region" description="Helical" evidence="1">
    <location>
        <begin position="192"/>
        <end position="209"/>
    </location>
</feature>
<feature type="transmembrane region" description="Helical" evidence="1">
    <location>
        <begin position="215"/>
        <end position="236"/>
    </location>
</feature>
<name>A0ABP0MJR8_9DINO</name>
<keyword evidence="1" id="KW-0472">Membrane</keyword>
<feature type="transmembrane region" description="Helical" evidence="1">
    <location>
        <begin position="271"/>
        <end position="293"/>
    </location>
</feature>
<evidence type="ECO:0000256" key="1">
    <source>
        <dbReference type="SAM" id="Phobius"/>
    </source>
</evidence>
<dbReference type="Proteomes" id="UP001642464">
    <property type="component" value="Unassembled WGS sequence"/>
</dbReference>
<organism evidence="2 3">
    <name type="scientific">Durusdinium trenchii</name>
    <dbReference type="NCBI Taxonomy" id="1381693"/>
    <lineage>
        <taxon>Eukaryota</taxon>
        <taxon>Sar</taxon>
        <taxon>Alveolata</taxon>
        <taxon>Dinophyceae</taxon>
        <taxon>Suessiales</taxon>
        <taxon>Symbiodiniaceae</taxon>
        <taxon>Durusdinium</taxon>
    </lineage>
</organism>
<protein>
    <recommendedName>
        <fullName evidence="4">EGF-like domain-containing protein</fullName>
    </recommendedName>
</protein>
<feature type="transmembrane region" description="Helical" evidence="1">
    <location>
        <begin position="313"/>
        <end position="333"/>
    </location>
</feature>
<sequence>MAEFVIPTNCSADDLLCPDPLVCYDASELDWLEVDGCGCPFWYGWTGPDCEERNGPTYFLMASTIIQGSAALLLMLQGSITFFSYYREFGLKMNAQISTMLLGIVAALLVSIWRAIVLVTTLSPSGTRREGKSNDAEKTHVLVLAERSGIGLSIMFATLMALNVSLMWVSVSRASRSMTKRLSRGLELYRKGVLIFMGIFSVGLISLFGAGLTGIVAFFALPFMIIIATVYAWGAFSITKLLNAADSARHHTSGSDGRRSLYASMIADIRACALLLAVGLLLALVGAVIYSYLSIVAPGGQDNAVNPNNSIHPVVVANECIPLGVLVVIFSVVRYTRKNVHRNVASTKDTKAALAGSTTFSKPEDEDLTK</sequence>
<evidence type="ECO:0000313" key="2">
    <source>
        <dbReference type="EMBL" id="CAK9051716.1"/>
    </source>
</evidence>
<dbReference type="EMBL" id="CAXAMM010022279">
    <property type="protein sequence ID" value="CAK9051716.1"/>
    <property type="molecule type" value="Genomic_DNA"/>
</dbReference>
<feature type="transmembrane region" description="Helical" evidence="1">
    <location>
        <begin position="58"/>
        <end position="85"/>
    </location>
</feature>
<reference evidence="2 3" key="1">
    <citation type="submission" date="2024-02" db="EMBL/GenBank/DDBJ databases">
        <authorList>
            <person name="Chen Y."/>
            <person name="Shah S."/>
            <person name="Dougan E. K."/>
            <person name="Thang M."/>
            <person name="Chan C."/>
        </authorList>
    </citation>
    <scope>NUCLEOTIDE SEQUENCE [LARGE SCALE GENOMIC DNA]</scope>
</reference>
<keyword evidence="3" id="KW-1185">Reference proteome</keyword>
<feature type="transmembrane region" description="Helical" evidence="1">
    <location>
        <begin position="150"/>
        <end position="171"/>
    </location>
</feature>
<keyword evidence="1" id="KW-1133">Transmembrane helix</keyword>
<gene>
    <name evidence="2" type="ORF">SCF082_LOCUS28362</name>
</gene>
<feature type="transmembrane region" description="Helical" evidence="1">
    <location>
        <begin position="97"/>
        <end position="116"/>
    </location>
</feature>
<feature type="non-terminal residue" evidence="2">
    <location>
        <position position="370"/>
    </location>
</feature>
<evidence type="ECO:0008006" key="4">
    <source>
        <dbReference type="Google" id="ProtNLM"/>
    </source>
</evidence>
<accession>A0ABP0MJR8</accession>
<keyword evidence="1" id="KW-0812">Transmembrane</keyword>